<gene>
    <name evidence="1" type="ORF">FA15DRAFT_89278</name>
</gene>
<name>A0A5C3L5Y6_COPMA</name>
<dbReference type="Proteomes" id="UP000307440">
    <property type="component" value="Unassembled WGS sequence"/>
</dbReference>
<evidence type="ECO:0000313" key="1">
    <source>
        <dbReference type="EMBL" id="TFK28150.1"/>
    </source>
</evidence>
<dbReference type="AlphaFoldDB" id="A0A5C3L5Y6"/>
<dbReference type="OrthoDB" id="3191568at2759"/>
<evidence type="ECO:0000313" key="2">
    <source>
        <dbReference type="Proteomes" id="UP000307440"/>
    </source>
</evidence>
<sequence>MHGTNPYAQAGWYNPQNPHTINTQPWGSSAIAGPSIFGALPYPPSQSSLPTVLTFHYVCFNPDVLNCMITGPTSIPYLEVATGAQNGVPVTVFRKSDGRVLASVEWTRSPTVEVSGRLAKQPVGQWLRLSADRGHRAMILNGREVMWVQRQTNICAFSSGGKDALVNIHRGPQAITLELTTEAFHLGLLETSIIATVLLHSGRSLD</sequence>
<protein>
    <submittedName>
        <fullName evidence="1">Uncharacterized protein</fullName>
    </submittedName>
</protein>
<proteinExistence type="predicted"/>
<accession>A0A5C3L5Y6</accession>
<organism evidence="1 2">
    <name type="scientific">Coprinopsis marcescibilis</name>
    <name type="common">Agaric fungus</name>
    <name type="synonym">Psathyrella marcescibilis</name>
    <dbReference type="NCBI Taxonomy" id="230819"/>
    <lineage>
        <taxon>Eukaryota</taxon>
        <taxon>Fungi</taxon>
        <taxon>Dikarya</taxon>
        <taxon>Basidiomycota</taxon>
        <taxon>Agaricomycotina</taxon>
        <taxon>Agaricomycetes</taxon>
        <taxon>Agaricomycetidae</taxon>
        <taxon>Agaricales</taxon>
        <taxon>Agaricineae</taxon>
        <taxon>Psathyrellaceae</taxon>
        <taxon>Coprinopsis</taxon>
    </lineage>
</organism>
<dbReference type="EMBL" id="ML210158">
    <property type="protein sequence ID" value="TFK28150.1"/>
    <property type="molecule type" value="Genomic_DNA"/>
</dbReference>
<reference evidence="1 2" key="1">
    <citation type="journal article" date="2019" name="Nat. Ecol. Evol.">
        <title>Megaphylogeny resolves global patterns of mushroom evolution.</title>
        <authorList>
            <person name="Varga T."/>
            <person name="Krizsan K."/>
            <person name="Foldi C."/>
            <person name="Dima B."/>
            <person name="Sanchez-Garcia M."/>
            <person name="Sanchez-Ramirez S."/>
            <person name="Szollosi G.J."/>
            <person name="Szarkandi J.G."/>
            <person name="Papp V."/>
            <person name="Albert L."/>
            <person name="Andreopoulos W."/>
            <person name="Angelini C."/>
            <person name="Antonin V."/>
            <person name="Barry K.W."/>
            <person name="Bougher N.L."/>
            <person name="Buchanan P."/>
            <person name="Buyck B."/>
            <person name="Bense V."/>
            <person name="Catcheside P."/>
            <person name="Chovatia M."/>
            <person name="Cooper J."/>
            <person name="Damon W."/>
            <person name="Desjardin D."/>
            <person name="Finy P."/>
            <person name="Geml J."/>
            <person name="Haridas S."/>
            <person name="Hughes K."/>
            <person name="Justo A."/>
            <person name="Karasinski D."/>
            <person name="Kautmanova I."/>
            <person name="Kiss B."/>
            <person name="Kocsube S."/>
            <person name="Kotiranta H."/>
            <person name="LaButti K.M."/>
            <person name="Lechner B.E."/>
            <person name="Liimatainen K."/>
            <person name="Lipzen A."/>
            <person name="Lukacs Z."/>
            <person name="Mihaltcheva S."/>
            <person name="Morgado L.N."/>
            <person name="Niskanen T."/>
            <person name="Noordeloos M.E."/>
            <person name="Ohm R.A."/>
            <person name="Ortiz-Santana B."/>
            <person name="Ovrebo C."/>
            <person name="Racz N."/>
            <person name="Riley R."/>
            <person name="Savchenko A."/>
            <person name="Shiryaev A."/>
            <person name="Soop K."/>
            <person name="Spirin V."/>
            <person name="Szebenyi C."/>
            <person name="Tomsovsky M."/>
            <person name="Tulloss R.E."/>
            <person name="Uehling J."/>
            <person name="Grigoriev I.V."/>
            <person name="Vagvolgyi C."/>
            <person name="Papp T."/>
            <person name="Martin F.M."/>
            <person name="Miettinen O."/>
            <person name="Hibbett D.S."/>
            <person name="Nagy L.G."/>
        </authorList>
    </citation>
    <scope>NUCLEOTIDE SEQUENCE [LARGE SCALE GENOMIC DNA]</scope>
    <source>
        <strain evidence="1 2">CBS 121175</strain>
    </source>
</reference>
<keyword evidence="2" id="KW-1185">Reference proteome</keyword>